<comment type="similarity">
    <text evidence="1">Belongs to the bacterial solute-binding protein 8 family.</text>
</comment>
<dbReference type="PANTHER" id="PTHR30535:SF4">
    <property type="entry name" value="HEMIN-BINDING PERIPLASMIC PROTEIN HMUT"/>
    <property type="match status" value="1"/>
</dbReference>
<dbReference type="AlphaFoldDB" id="A0A3M2M2V3"/>
<feature type="chain" id="PRO_5039078460" evidence="3">
    <location>
        <begin position="22"/>
        <end position="350"/>
    </location>
</feature>
<evidence type="ECO:0000256" key="3">
    <source>
        <dbReference type="SAM" id="SignalP"/>
    </source>
</evidence>
<organism evidence="5 6">
    <name type="scientific">Streptomyces triticirhizae</name>
    <dbReference type="NCBI Taxonomy" id="2483353"/>
    <lineage>
        <taxon>Bacteria</taxon>
        <taxon>Bacillati</taxon>
        <taxon>Actinomycetota</taxon>
        <taxon>Actinomycetes</taxon>
        <taxon>Kitasatosporales</taxon>
        <taxon>Streptomycetaceae</taxon>
        <taxon>Streptomyces</taxon>
    </lineage>
</organism>
<dbReference type="EMBL" id="RFFJ01000024">
    <property type="protein sequence ID" value="RMI43440.1"/>
    <property type="molecule type" value="Genomic_DNA"/>
</dbReference>
<dbReference type="InterPro" id="IPR002491">
    <property type="entry name" value="ABC_transptr_periplasmic_BD"/>
</dbReference>
<dbReference type="Gene3D" id="3.40.50.1980">
    <property type="entry name" value="Nitrogenase molybdenum iron protein domain"/>
    <property type="match status" value="2"/>
</dbReference>
<evidence type="ECO:0000256" key="1">
    <source>
        <dbReference type="ARBA" id="ARBA00008814"/>
    </source>
</evidence>
<evidence type="ECO:0000256" key="2">
    <source>
        <dbReference type="SAM" id="MobiDB-lite"/>
    </source>
</evidence>
<dbReference type="PROSITE" id="PS51257">
    <property type="entry name" value="PROKAR_LIPOPROTEIN"/>
    <property type="match status" value="1"/>
</dbReference>
<dbReference type="PANTHER" id="PTHR30535">
    <property type="entry name" value="VITAMIN B12-BINDING PROTEIN"/>
    <property type="match status" value="1"/>
</dbReference>
<protein>
    <submittedName>
        <fullName evidence="5">ABC transporter substrate-binding protein</fullName>
    </submittedName>
</protein>
<accession>A0A3M2M2V3</accession>
<dbReference type="Proteomes" id="UP000278673">
    <property type="component" value="Unassembled WGS sequence"/>
</dbReference>
<dbReference type="Pfam" id="PF01497">
    <property type="entry name" value="Peripla_BP_2"/>
    <property type="match status" value="1"/>
</dbReference>
<dbReference type="SUPFAM" id="SSF53807">
    <property type="entry name" value="Helical backbone' metal receptor"/>
    <property type="match status" value="1"/>
</dbReference>
<name>A0A3M2M2V3_9ACTN</name>
<dbReference type="PROSITE" id="PS50983">
    <property type="entry name" value="FE_B12_PBP"/>
    <property type="match status" value="1"/>
</dbReference>
<feature type="domain" description="Fe/B12 periplasmic-binding" evidence="4">
    <location>
        <begin position="90"/>
        <end position="350"/>
    </location>
</feature>
<reference evidence="5 6" key="1">
    <citation type="submission" date="2018-10" db="EMBL/GenBank/DDBJ databases">
        <title>Isolation, diversity and antifungal activity of actinobacteria from wheat.</title>
        <authorList>
            <person name="Han C."/>
        </authorList>
    </citation>
    <scope>NUCLEOTIDE SEQUENCE [LARGE SCALE GENOMIC DNA]</scope>
    <source>
        <strain evidence="5 6">NEAU-YY642</strain>
    </source>
</reference>
<evidence type="ECO:0000313" key="6">
    <source>
        <dbReference type="Proteomes" id="UP000278673"/>
    </source>
</evidence>
<proteinExistence type="inferred from homology"/>
<dbReference type="InterPro" id="IPR050902">
    <property type="entry name" value="ABC_Transporter_SBP"/>
</dbReference>
<keyword evidence="6" id="KW-1185">Reference proteome</keyword>
<keyword evidence="3" id="KW-0732">Signal</keyword>
<evidence type="ECO:0000313" key="5">
    <source>
        <dbReference type="EMBL" id="RMI43440.1"/>
    </source>
</evidence>
<gene>
    <name evidence="5" type="ORF">EBN88_07355</name>
</gene>
<sequence length="350" mass="34947">MRSTRVVPLCLALGLALTACGGGGDDNAEPTGARSASPSAETDSEAPPTLPEGWHYVAGDDIPAESATPELPVTVVDGTGTEVTVDDASRVIVGGDDVAAILGGLGLADLVHAAPENSASTVALQAPQQFAFSQETGTEGLLSVDGTLFIGNNPARHGDVAAQFRDAGVDAVVLDDQQSTADKIREIAGYLGVDEAGERLAQTVEEQFAEASETAEGIGGADELRVLQVTSSGAGGANAVVGTGTAGADIVEALGATSVGVEAGLRGYSVEFSDEGLLDARPDVILMGTADLEEWGGLEGFARAFPTLLDTPAGQAGNIVVMPSEQIKVSGPASGAGAKALALALAELAA</sequence>
<comment type="caution">
    <text evidence="5">The sequence shown here is derived from an EMBL/GenBank/DDBJ whole genome shotgun (WGS) entry which is preliminary data.</text>
</comment>
<feature type="region of interest" description="Disordered" evidence="2">
    <location>
        <begin position="26"/>
        <end position="51"/>
    </location>
</feature>
<evidence type="ECO:0000259" key="4">
    <source>
        <dbReference type="PROSITE" id="PS50983"/>
    </source>
</evidence>
<feature type="signal peptide" evidence="3">
    <location>
        <begin position="1"/>
        <end position="21"/>
    </location>
</feature>